<reference evidence="2 3" key="1">
    <citation type="journal article" date="2024" name="BMC Genomics">
        <title>De novo assembly and annotation of Popillia japonica's genome with initial clues to its potential as an invasive pest.</title>
        <authorList>
            <person name="Cucini C."/>
            <person name="Boschi S."/>
            <person name="Funari R."/>
            <person name="Cardaioli E."/>
            <person name="Iannotti N."/>
            <person name="Marturano G."/>
            <person name="Paoli F."/>
            <person name="Bruttini M."/>
            <person name="Carapelli A."/>
            <person name="Frati F."/>
            <person name="Nardi F."/>
        </authorList>
    </citation>
    <scope>NUCLEOTIDE SEQUENCE [LARGE SCALE GENOMIC DNA]</scope>
    <source>
        <strain evidence="2">DMR45628</strain>
    </source>
</reference>
<feature type="domain" description="Codanin-1 C-terminal" evidence="1">
    <location>
        <begin position="8"/>
        <end position="98"/>
    </location>
</feature>
<organism evidence="2 3">
    <name type="scientific">Popillia japonica</name>
    <name type="common">Japanese beetle</name>
    <dbReference type="NCBI Taxonomy" id="7064"/>
    <lineage>
        <taxon>Eukaryota</taxon>
        <taxon>Metazoa</taxon>
        <taxon>Ecdysozoa</taxon>
        <taxon>Arthropoda</taxon>
        <taxon>Hexapoda</taxon>
        <taxon>Insecta</taxon>
        <taxon>Pterygota</taxon>
        <taxon>Neoptera</taxon>
        <taxon>Endopterygota</taxon>
        <taxon>Coleoptera</taxon>
        <taxon>Polyphaga</taxon>
        <taxon>Scarabaeiformia</taxon>
        <taxon>Scarabaeidae</taxon>
        <taxon>Rutelinae</taxon>
        <taxon>Popillia</taxon>
    </lineage>
</organism>
<proteinExistence type="predicted"/>
<gene>
    <name evidence="2" type="ORF">QE152_g7055</name>
</gene>
<dbReference type="InterPro" id="IPR040031">
    <property type="entry name" value="Codanin-1"/>
</dbReference>
<protein>
    <submittedName>
        <fullName evidence="2">Codanin-1 C-terminus</fullName>
    </submittedName>
</protein>
<dbReference type="EMBL" id="JASPKY010000050">
    <property type="protein sequence ID" value="KAK9745298.1"/>
    <property type="molecule type" value="Genomic_DNA"/>
</dbReference>
<keyword evidence="3" id="KW-1185">Reference proteome</keyword>
<name>A0AAW1MCM3_POPJA</name>
<comment type="caution">
    <text evidence="2">The sequence shown here is derived from an EMBL/GenBank/DDBJ whole genome shotgun (WGS) entry which is preliminary data.</text>
</comment>
<dbReference type="InterPro" id="IPR028171">
    <property type="entry name" value="Codanin-1_C"/>
</dbReference>
<dbReference type="AlphaFoldDB" id="A0AAW1MCM3"/>
<dbReference type="GO" id="GO:0006325">
    <property type="term" value="P:chromatin organization"/>
    <property type="evidence" value="ECO:0007669"/>
    <property type="project" value="TreeGrafter"/>
</dbReference>
<sequence length="319" mass="36344">MTNSSNSSNVVKHIKPLSSVENSTDVTEKKLKVNRKDNVLWIRIKAIFNRGQLEEAFFNCQPISIRKTVEFISERVASSCVKHICNNVVPEFKKASLERAKIVLLQLGRDCEDSVKIEEQNQRVNPGISQTAPRDLYGGNRTINSNSYNHLYWGPFIRRLTTSIGVLLSVDELPQTRETCVLITKRLCRERIQQWINSHINIGLFNKFKTLHLEILKNLNSPEVGDNKPVFQLPSGLKLLHLEILKNLNSPEVGDNKPVFQLPSGGSRIEHNPDTVNAVKIVEIVKNISINLLEDKDDHLLVLRVCSNPRKKLFWRGVM</sequence>
<evidence type="ECO:0000259" key="1">
    <source>
        <dbReference type="Pfam" id="PF15296"/>
    </source>
</evidence>
<dbReference type="PANTHER" id="PTHR28678">
    <property type="entry name" value="CODANIN-1"/>
    <property type="match status" value="1"/>
</dbReference>
<dbReference type="GO" id="GO:0005634">
    <property type="term" value="C:nucleus"/>
    <property type="evidence" value="ECO:0007669"/>
    <property type="project" value="TreeGrafter"/>
</dbReference>
<dbReference type="Proteomes" id="UP001458880">
    <property type="component" value="Unassembled WGS sequence"/>
</dbReference>
<evidence type="ECO:0000313" key="3">
    <source>
        <dbReference type="Proteomes" id="UP001458880"/>
    </source>
</evidence>
<evidence type="ECO:0000313" key="2">
    <source>
        <dbReference type="EMBL" id="KAK9745298.1"/>
    </source>
</evidence>
<dbReference type="PANTHER" id="PTHR28678:SF1">
    <property type="entry name" value="CODANIN-1"/>
    <property type="match status" value="1"/>
</dbReference>
<dbReference type="Pfam" id="PF15296">
    <property type="entry name" value="Codanin-1_C"/>
    <property type="match status" value="1"/>
</dbReference>
<accession>A0AAW1MCM3</accession>